<keyword evidence="1" id="KW-0378">Hydrolase</keyword>
<evidence type="ECO:0000313" key="2">
    <source>
        <dbReference type="EMBL" id="PSR21900.1"/>
    </source>
</evidence>
<proteinExistence type="predicted"/>
<dbReference type="PANTHER" id="PTHR43316">
    <property type="entry name" value="HYDROLASE, HALOACID DELAHOGENASE-RELATED"/>
    <property type="match status" value="1"/>
</dbReference>
<dbReference type="Gene3D" id="3.40.50.1000">
    <property type="entry name" value="HAD superfamily/HAD-like"/>
    <property type="match status" value="1"/>
</dbReference>
<dbReference type="Proteomes" id="UP000241848">
    <property type="component" value="Unassembled WGS sequence"/>
</dbReference>
<accession>A0A2T2WI51</accession>
<evidence type="ECO:0000256" key="1">
    <source>
        <dbReference type="ARBA" id="ARBA00022801"/>
    </source>
</evidence>
<gene>
    <name evidence="2" type="ORF">C7B45_08945</name>
</gene>
<name>A0A2T2WI51_9FIRM</name>
<sequence length="241" mass="27489">MPRIDVVAFDLDDTLVRLSSQFIPEYLKNLAQFLERTFPQIPSVSSKILASSRRMMAKTLDDERLEDFFFRDFCHETGLKREEVAQCLHAYYREQFPALRRYSQPMYGVMGLLATLRARGYRIALLTSALFPIEAIDCRLEWAGLEDFPFDWRTSLEVVHATKPQPGFYQEAAQTSGIAPQRWLMVGNDLTEDIIPAYEAGMSVYWVCDDVKSDHSPQLPPLAAFGPLARVVLWLEGNDGG</sequence>
<dbReference type="Pfam" id="PF00702">
    <property type="entry name" value="Hydrolase"/>
    <property type="match status" value="1"/>
</dbReference>
<dbReference type="InterPro" id="IPR023214">
    <property type="entry name" value="HAD_sf"/>
</dbReference>
<dbReference type="InterPro" id="IPR006439">
    <property type="entry name" value="HAD-SF_hydro_IA"/>
</dbReference>
<dbReference type="InterPro" id="IPR036412">
    <property type="entry name" value="HAD-like_sf"/>
</dbReference>
<dbReference type="AlphaFoldDB" id="A0A2T2WI51"/>
<evidence type="ECO:0000313" key="3">
    <source>
        <dbReference type="Proteomes" id="UP000241848"/>
    </source>
</evidence>
<dbReference type="SFLD" id="SFLDG01129">
    <property type="entry name" value="C1.5:_HAD__Beta-PGM__Phosphata"/>
    <property type="match status" value="1"/>
</dbReference>
<dbReference type="PANTHER" id="PTHR43316:SF3">
    <property type="entry name" value="HALOACID DEHALOGENASE, TYPE II (AFU_ORTHOLOGUE AFUA_2G07750)-RELATED"/>
    <property type="match status" value="1"/>
</dbReference>
<evidence type="ECO:0008006" key="4">
    <source>
        <dbReference type="Google" id="ProtNLM"/>
    </source>
</evidence>
<organism evidence="2 3">
    <name type="scientific">Sulfobacillus acidophilus</name>
    <dbReference type="NCBI Taxonomy" id="53633"/>
    <lineage>
        <taxon>Bacteria</taxon>
        <taxon>Bacillati</taxon>
        <taxon>Bacillota</taxon>
        <taxon>Clostridia</taxon>
        <taxon>Eubacteriales</taxon>
        <taxon>Clostridiales Family XVII. Incertae Sedis</taxon>
        <taxon>Sulfobacillus</taxon>
    </lineage>
</organism>
<dbReference type="SFLD" id="SFLDS00003">
    <property type="entry name" value="Haloacid_Dehalogenase"/>
    <property type="match status" value="1"/>
</dbReference>
<dbReference type="EMBL" id="PXYV01000025">
    <property type="protein sequence ID" value="PSR21900.1"/>
    <property type="molecule type" value="Genomic_DNA"/>
</dbReference>
<comment type="caution">
    <text evidence="2">The sequence shown here is derived from an EMBL/GenBank/DDBJ whole genome shotgun (WGS) entry which is preliminary data.</text>
</comment>
<dbReference type="Gene3D" id="1.20.120.1600">
    <property type="match status" value="1"/>
</dbReference>
<dbReference type="SUPFAM" id="SSF56784">
    <property type="entry name" value="HAD-like"/>
    <property type="match status" value="1"/>
</dbReference>
<dbReference type="InterPro" id="IPR051540">
    <property type="entry name" value="S-2-haloacid_dehalogenase"/>
</dbReference>
<dbReference type="GO" id="GO:0016787">
    <property type="term" value="F:hydrolase activity"/>
    <property type="evidence" value="ECO:0007669"/>
    <property type="project" value="UniProtKB-KW"/>
</dbReference>
<dbReference type="PRINTS" id="PR00413">
    <property type="entry name" value="HADHALOGNASE"/>
</dbReference>
<protein>
    <recommendedName>
        <fullName evidence="4">HAD family hydrolase</fullName>
    </recommendedName>
</protein>
<reference evidence="2 3" key="1">
    <citation type="journal article" date="2014" name="BMC Genomics">
        <title>Comparison of environmental and isolate Sulfobacillus genomes reveals diverse carbon, sulfur, nitrogen, and hydrogen metabolisms.</title>
        <authorList>
            <person name="Justice N.B."/>
            <person name="Norman A."/>
            <person name="Brown C.T."/>
            <person name="Singh A."/>
            <person name="Thomas B.C."/>
            <person name="Banfield J.F."/>
        </authorList>
    </citation>
    <scope>NUCLEOTIDE SEQUENCE [LARGE SCALE GENOMIC DNA]</scope>
    <source>
        <strain evidence="2">AMDSBA3</strain>
    </source>
</reference>